<gene>
    <name evidence="8" type="ORF">BE17_00310</name>
</gene>
<dbReference type="Proteomes" id="UP000075635">
    <property type="component" value="Unassembled WGS sequence"/>
</dbReference>
<evidence type="ECO:0000313" key="8">
    <source>
        <dbReference type="EMBL" id="KYF99705.1"/>
    </source>
</evidence>
<dbReference type="EMBL" id="JEMB01000071">
    <property type="protein sequence ID" value="KYF99705.1"/>
    <property type="molecule type" value="Genomic_DNA"/>
</dbReference>
<feature type="transmembrane region" description="Helical" evidence="7">
    <location>
        <begin position="78"/>
        <end position="96"/>
    </location>
</feature>
<evidence type="ECO:0000256" key="1">
    <source>
        <dbReference type="ARBA" id="ARBA00004651"/>
    </source>
</evidence>
<accession>A0A150T4P4</accession>
<evidence type="ECO:0000256" key="6">
    <source>
        <dbReference type="ARBA" id="ARBA00023136"/>
    </source>
</evidence>
<keyword evidence="5 7" id="KW-1133">Transmembrane helix</keyword>
<keyword evidence="6 7" id="KW-0472">Membrane</keyword>
<dbReference type="InterPro" id="IPR051907">
    <property type="entry name" value="DoxX-like_oxidoreductase"/>
</dbReference>
<evidence type="ECO:0000313" key="9">
    <source>
        <dbReference type="Proteomes" id="UP000075635"/>
    </source>
</evidence>
<protein>
    <submittedName>
        <fullName evidence="8">DoxX family protein</fullName>
    </submittedName>
</protein>
<dbReference type="PANTHER" id="PTHR33452:SF1">
    <property type="entry name" value="INNER MEMBRANE PROTEIN YPHA-RELATED"/>
    <property type="match status" value="1"/>
</dbReference>
<evidence type="ECO:0000256" key="7">
    <source>
        <dbReference type="SAM" id="Phobius"/>
    </source>
</evidence>
<evidence type="ECO:0000256" key="4">
    <source>
        <dbReference type="ARBA" id="ARBA00022692"/>
    </source>
</evidence>
<dbReference type="InterPro" id="IPR032808">
    <property type="entry name" value="DoxX"/>
</dbReference>
<name>A0A150T4P4_SORCE</name>
<feature type="transmembrane region" description="Helical" evidence="7">
    <location>
        <begin position="102"/>
        <end position="125"/>
    </location>
</feature>
<evidence type="ECO:0000256" key="5">
    <source>
        <dbReference type="ARBA" id="ARBA00022989"/>
    </source>
</evidence>
<comment type="similarity">
    <text evidence="2">Belongs to the DoxX family.</text>
</comment>
<reference evidence="8 9" key="1">
    <citation type="submission" date="2014-02" db="EMBL/GenBank/DDBJ databases">
        <title>The small core and large imbalanced accessory genome model reveals a collaborative survival strategy of Sorangium cellulosum strains in nature.</title>
        <authorList>
            <person name="Han K."/>
            <person name="Peng R."/>
            <person name="Blom J."/>
            <person name="Li Y.-Z."/>
        </authorList>
    </citation>
    <scope>NUCLEOTIDE SEQUENCE [LARGE SCALE GENOMIC DNA]</scope>
    <source>
        <strain evidence="8 9">So0011-07</strain>
    </source>
</reference>
<comment type="caution">
    <text evidence="8">The sequence shown here is derived from an EMBL/GenBank/DDBJ whole genome shotgun (WGS) entry which is preliminary data.</text>
</comment>
<keyword evidence="3" id="KW-1003">Cell membrane</keyword>
<keyword evidence="4 7" id="KW-0812">Transmembrane</keyword>
<dbReference type="GO" id="GO:0005886">
    <property type="term" value="C:plasma membrane"/>
    <property type="evidence" value="ECO:0007669"/>
    <property type="project" value="UniProtKB-SubCell"/>
</dbReference>
<comment type="subcellular location">
    <subcellularLocation>
        <location evidence="1">Cell membrane</location>
        <topology evidence="1">Multi-pass membrane protein</topology>
    </subcellularLocation>
</comment>
<dbReference type="AlphaFoldDB" id="A0A150T4P4"/>
<dbReference type="PANTHER" id="PTHR33452">
    <property type="entry name" value="OXIDOREDUCTASE CATD-RELATED"/>
    <property type="match status" value="1"/>
</dbReference>
<organism evidence="8 9">
    <name type="scientific">Sorangium cellulosum</name>
    <name type="common">Polyangium cellulosum</name>
    <dbReference type="NCBI Taxonomy" id="56"/>
    <lineage>
        <taxon>Bacteria</taxon>
        <taxon>Pseudomonadati</taxon>
        <taxon>Myxococcota</taxon>
        <taxon>Polyangia</taxon>
        <taxon>Polyangiales</taxon>
        <taxon>Polyangiaceae</taxon>
        <taxon>Sorangium</taxon>
    </lineage>
</organism>
<dbReference type="Pfam" id="PF07681">
    <property type="entry name" value="DoxX"/>
    <property type="match status" value="1"/>
</dbReference>
<proteinExistence type="inferred from homology"/>
<evidence type="ECO:0000256" key="3">
    <source>
        <dbReference type="ARBA" id="ARBA00022475"/>
    </source>
</evidence>
<evidence type="ECO:0000256" key="2">
    <source>
        <dbReference type="ARBA" id="ARBA00006679"/>
    </source>
</evidence>
<sequence>MLKRFLRVTDLPSSASAALLVLRVVTGAAFIFHGWGKIQAPFSWMGPTAPVPGFLQALAALSEVGGGLAWILGLLTPLASLGIAATMAVAVATHLMRGDPFFAMGASSYEVAAVYLSISLVLLLVGPGRFSADAAIFGTKEPTLVARSRAV</sequence>